<dbReference type="SUPFAM" id="SSF55920">
    <property type="entry name" value="Creatinase/aminopeptidase"/>
    <property type="match status" value="1"/>
</dbReference>
<dbReference type="InterPro" id="IPR029149">
    <property type="entry name" value="Creatin/AminoP/Spt16_N"/>
</dbReference>
<dbReference type="KEGG" id="mhz:Metho_0152"/>
<dbReference type="Proteomes" id="UP000010866">
    <property type="component" value="Chromosome"/>
</dbReference>
<keyword evidence="1 3" id="KW-0479">Metal-binding</keyword>
<evidence type="ECO:0000313" key="6">
    <source>
        <dbReference type="EMBL" id="AGB48439.1"/>
    </source>
</evidence>
<dbReference type="InterPro" id="IPR050659">
    <property type="entry name" value="Peptidase_M24B"/>
</dbReference>
<protein>
    <submittedName>
        <fullName evidence="6">Xaa-Pro aminopeptidase</fullName>
    </submittedName>
</protein>
<dbReference type="AlphaFoldDB" id="L0KWU4"/>
<dbReference type="InterPro" id="IPR036005">
    <property type="entry name" value="Creatinase/aminopeptidase-like"/>
</dbReference>
<dbReference type="GO" id="GO:0046872">
    <property type="term" value="F:metal ion binding"/>
    <property type="evidence" value="ECO:0007669"/>
    <property type="project" value="UniProtKB-KW"/>
</dbReference>
<dbReference type="PANTHER" id="PTHR46112">
    <property type="entry name" value="AMINOPEPTIDASE"/>
    <property type="match status" value="1"/>
</dbReference>
<dbReference type="HOGENOM" id="CLU_017266_4_3_2"/>
<dbReference type="InterPro" id="IPR000587">
    <property type="entry name" value="Creatinase_N"/>
</dbReference>
<dbReference type="Pfam" id="PF01321">
    <property type="entry name" value="Creatinase_N"/>
    <property type="match status" value="1"/>
</dbReference>
<dbReference type="InterPro" id="IPR001131">
    <property type="entry name" value="Peptidase_M24B_aminopep-P_CS"/>
</dbReference>
<feature type="domain" description="Peptidase M24" evidence="4">
    <location>
        <begin position="149"/>
        <end position="369"/>
    </location>
</feature>
<sequence length="384" mass="43272">MDISDLLSKHKADGFMIMGNAENADFYYTTNFFVSDKYTYIQTSGSKEILVVSEMERGRAEIESRITDIRTLQDYNYREKVKERGDSYQAYVDCIAEILQKEGIRKIGVPRDFPYHTAQALKEEGFTIVDMESPFRKLRSIKREDEIRHIRYAQKACEKAMAAAIDIVHKSEIVDGKLLFRGFELTADDVRREIDLALLDSGCEAVGTIVAGGKKAANPHWEGEGPLKPNESIVIDIFPRSKKHRYFADMSRTVLKGEASVELQKMYDAVLAAQKEAIEMVKPGILCSDIHDRICDVLESQGFKTIRSGSKVGFIHSTGHGVGLEIHEAPFIGTQEIPLEKGNVITIEPGLYYPDQGGIRIEDMLLVTEDGYENLTSLEKRFVV</sequence>
<evidence type="ECO:0000256" key="3">
    <source>
        <dbReference type="RuleBase" id="RU000590"/>
    </source>
</evidence>
<dbReference type="STRING" id="867904.Metho_0152"/>
<dbReference type="Pfam" id="PF00557">
    <property type="entry name" value="Peptidase_M24"/>
    <property type="match status" value="1"/>
</dbReference>
<comment type="similarity">
    <text evidence="3">Belongs to the peptidase M24B family.</text>
</comment>
<evidence type="ECO:0000259" key="5">
    <source>
        <dbReference type="Pfam" id="PF01321"/>
    </source>
</evidence>
<evidence type="ECO:0000259" key="4">
    <source>
        <dbReference type="Pfam" id="PF00557"/>
    </source>
</evidence>
<dbReference type="OrthoDB" id="1346at2157"/>
<reference evidence="7" key="1">
    <citation type="submission" date="2012-02" db="EMBL/GenBank/DDBJ databases">
        <title>Complete sequence of chromosome of Methanomethylovorans hollandica DSM 15978.</title>
        <authorList>
            <person name="Lucas S."/>
            <person name="Copeland A."/>
            <person name="Lapidus A."/>
            <person name="Glavina del Rio T."/>
            <person name="Dalin E."/>
            <person name="Tice H."/>
            <person name="Bruce D."/>
            <person name="Goodwin L."/>
            <person name="Pitluck S."/>
            <person name="Peters L."/>
            <person name="Mikhailova N."/>
            <person name="Held B."/>
            <person name="Kyrpides N."/>
            <person name="Mavromatis K."/>
            <person name="Ivanova N."/>
            <person name="Brettin T."/>
            <person name="Detter J.C."/>
            <person name="Han C."/>
            <person name="Larimer F."/>
            <person name="Land M."/>
            <person name="Hauser L."/>
            <person name="Markowitz V."/>
            <person name="Cheng J.-F."/>
            <person name="Hugenholtz P."/>
            <person name="Woyke T."/>
            <person name="Wu D."/>
            <person name="Spring S."/>
            <person name="Schroeder M."/>
            <person name="Brambilla E."/>
            <person name="Klenk H.-P."/>
            <person name="Eisen J.A."/>
        </authorList>
    </citation>
    <scope>NUCLEOTIDE SEQUENCE [LARGE SCALE GENOMIC DNA]</scope>
    <source>
        <strain evidence="7">DSM 15978 / NBRC 107637 / DMS1</strain>
    </source>
</reference>
<dbReference type="InterPro" id="IPR000994">
    <property type="entry name" value="Pept_M24"/>
</dbReference>
<dbReference type="PANTHER" id="PTHR46112:SF2">
    <property type="entry name" value="XAA-PRO AMINOPEPTIDASE P-RELATED"/>
    <property type="match status" value="1"/>
</dbReference>
<keyword evidence="2" id="KW-0378">Hydrolase</keyword>
<dbReference type="GO" id="GO:0004177">
    <property type="term" value="F:aminopeptidase activity"/>
    <property type="evidence" value="ECO:0007669"/>
    <property type="project" value="UniProtKB-KW"/>
</dbReference>
<evidence type="ECO:0000313" key="7">
    <source>
        <dbReference type="Proteomes" id="UP000010866"/>
    </source>
</evidence>
<dbReference type="Gene3D" id="3.40.350.10">
    <property type="entry name" value="Creatinase/prolidase N-terminal domain"/>
    <property type="match status" value="1"/>
</dbReference>
<evidence type="ECO:0000256" key="1">
    <source>
        <dbReference type="ARBA" id="ARBA00022723"/>
    </source>
</evidence>
<dbReference type="PROSITE" id="PS00491">
    <property type="entry name" value="PROLINE_PEPTIDASE"/>
    <property type="match status" value="1"/>
</dbReference>
<keyword evidence="6" id="KW-0031">Aminopeptidase</keyword>
<feature type="domain" description="Creatinase N-terminal" evidence="5">
    <location>
        <begin position="5"/>
        <end position="141"/>
    </location>
</feature>
<accession>L0KWU4</accession>
<name>L0KWU4_METHD</name>
<dbReference type="RefSeq" id="WP_015323608.1">
    <property type="nucleotide sequence ID" value="NC_019977.1"/>
</dbReference>
<gene>
    <name evidence="6" type="ordered locus">Metho_0152</name>
</gene>
<evidence type="ECO:0000256" key="2">
    <source>
        <dbReference type="ARBA" id="ARBA00022801"/>
    </source>
</evidence>
<keyword evidence="7" id="KW-1185">Reference proteome</keyword>
<organism evidence="6 7">
    <name type="scientific">Methanomethylovorans hollandica (strain DSM 15978 / NBRC 107637 / DMS1)</name>
    <dbReference type="NCBI Taxonomy" id="867904"/>
    <lineage>
        <taxon>Archaea</taxon>
        <taxon>Methanobacteriati</taxon>
        <taxon>Methanobacteriota</taxon>
        <taxon>Stenosarchaea group</taxon>
        <taxon>Methanomicrobia</taxon>
        <taxon>Methanosarcinales</taxon>
        <taxon>Methanosarcinaceae</taxon>
        <taxon>Methanomethylovorans</taxon>
    </lineage>
</organism>
<dbReference type="SUPFAM" id="SSF53092">
    <property type="entry name" value="Creatinase/prolidase N-terminal domain"/>
    <property type="match status" value="1"/>
</dbReference>
<keyword evidence="6" id="KW-0645">Protease</keyword>
<dbReference type="Gene3D" id="3.90.230.10">
    <property type="entry name" value="Creatinase/methionine aminopeptidase superfamily"/>
    <property type="match status" value="1"/>
</dbReference>
<dbReference type="EMBL" id="CP003362">
    <property type="protein sequence ID" value="AGB48439.1"/>
    <property type="molecule type" value="Genomic_DNA"/>
</dbReference>
<proteinExistence type="inferred from homology"/>
<dbReference type="GeneID" id="14408013"/>